<sequence>MDPSPQFQADHDSLTQILDLLSPEIGTLEEQRQKQQRLNELSESLEFCCYLALIFGEGTDQDTLIRQKAGLALKSQLDAYFSQISPEMIEYCKGMIIKAYESDEKVICETAGNAISLILFRGGLNIWPDIIEFLTTKLSSDNDSSIYSAAKAICFIIEDSSKAFEEPKYAEDLEMLLPALSSILMQQPAKDDNIRSIVIHTINMMIIMNTDVVYRNTEGYLKILLDIIQEDSTKLRTRAVQGLTNILDFRMELALSHYESLFEVMLECLKLKDQEVALASAEFWSGLAINRMENDEDDKKRIELIEKVLPILSPILLECCRFAEADRIASLPFNNEDANVYDENYYEDQEDDVDEEEYSQLQGLSTLRRASAFAFEKLATVSPDTIFESIKPSLEQYLQNDDDQEGREASIVILGAICEENGPTVQLEQHLSTLVPLLFNFLSSEHSKIKISTTWTLSKFSDWISNNTAEEEMTVYVEKLCVLMKDSDPELCESACCSLSDILEYAGEKLAPSIGIIAMTYSQICSTYSGRCLMALLDVVGLFVEIFAEQLRDPQAMELIITPLITKLNELSENDKILIPVLKCVKEVVKVFGNMLDTAFVDIIQKCLKIISQVTNCLTIEGNTQEYDVNFAIEAFPLLTEVFKNWENISSIAESDYFSILTKILSLNCLNQNSGQTEINSSGNITTSFGKFDSSRISYKQNCFSHINFSHKYLPNEILEPYIESILKSLCDSLMLYNENPGNKRELTSIANNACLTIGNIALKIKADIKISLSPVYKELNIILNNKTLDKGLAKHCCFTLGKLGLVDPKSSTEYLQSFIKPWCICMRYLPANVEKYQSFTGICEIIKNNPKAIIETFDFICEAIYEYPDAPEDLQRTFKIILQSFKDNSGESWVQFYCALPQEMQQKLSEKYEI</sequence>
<keyword evidence="3" id="KW-0963">Cytoplasm</keyword>
<dbReference type="Pfam" id="PF03810">
    <property type="entry name" value="IBN_N"/>
    <property type="match status" value="1"/>
</dbReference>
<name>A0AAD1Y165_EUPCR</name>
<evidence type="ECO:0000256" key="3">
    <source>
        <dbReference type="ARBA" id="ARBA00022490"/>
    </source>
</evidence>
<evidence type="ECO:0000256" key="4">
    <source>
        <dbReference type="ARBA" id="ARBA00022737"/>
    </source>
</evidence>
<gene>
    <name evidence="7" type="ORF">ECRASSUSDP1_LOCUS24710</name>
</gene>
<dbReference type="SUPFAM" id="SSF48371">
    <property type="entry name" value="ARM repeat"/>
    <property type="match status" value="1"/>
</dbReference>
<keyword evidence="5" id="KW-0653">Protein transport</keyword>
<evidence type="ECO:0000256" key="2">
    <source>
        <dbReference type="ARBA" id="ARBA00022448"/>
    </source>
</evidence>
<reference evidence="7" key="1">
    <citation type="submission" date="2023-07" db="EMBL/GenBank/DDBJ databases">
        <authorList>
            <consortium name="AG Swart"/>
            <person name="Singh M."/>
            <person name="Singh A."/>
            <person name="Seah K."/>
            <person name="Emmerich C."/>
        </authorList>
    </citation>
    <scope>NUCLEOTIDE SEQUENCE</scope>
    <source>
        <strain evidence="7">DP1</strain>
    </source>
</reference>
<proteinExistence type="predicted"/>
<dbReference type="InterPro" id="IPR016024">
    <property type="entry name" value="ARM-type_fold"/>
</dbReference>
<evidence type="ECO:0000313" key="8">
    <source>
        <dbReference type="Proteomes" id="UP001295684"/>
    </source>
</evidence>
<evidence type="ECO:0000256" key="5">
    <source>
        <dbReference type="ARBA" id="ARBA00022927"/>
    </source>
</evidence>
<keyword evidence="2" id="KW-0813">Transport</keyword>
<evidence type="ECO:0000313" key="7">
    <source>
        <dbReference type="EMBL" id="CAI2383216.1"/>
    </source>
</evidence>
<comment type="caution">
    <text evidence="7">The sequence shown here is derived from an EMBL/GenBank/DDBJ whole genome shotgun (WGS) entry which is preliminary data.</text>
</comment>
<dbReference type="Proteomes" id="UP001295684">
    <property type="component" value="Unassembled WGS sequence"/>
</dbReference>
<dbReference type="GO" id="GO:0005737">
    <property type="term" value="C:cytoplasm"/>
    <property type="evidence" value="ECO:0007669"/>
    <property type="project" value="UniProtKB-SubCell"/>
</dbReference>
<dbReference type="EMBL" id="CAMPGE010025460">
    <property type="protein sequence ID" value="CAI2383216.1"/>
    <property type="molecule type" value="Genomic_DNA"/>
</dbReference>
<evidence type="ECO:0000256" key="1">
    <source>
        <dbReference type="ARBA" id="ARBA00004496"/>
    </source>
</evidence>
<comment type="subcellular location">
    <subcellularLocation>
        <location evidence="1">Cytoplasm</location>
    </subcellularLocation>
</comment>
<dbReference type="AlphaFoldDB" id="A0AAD1Y165"/>
<evidence type="ECO:0000259" key="6">
    <source>
        <dbReference type="Pfam" id="PF03810"/>
    </source>
</evidence>
<dbReference type="PANTHER" id="PTHR10527">
    <property type="entry name" value="IMPORTIN BETA"/>
    <property type="match status" value="1"/>
</dbReference>
<keyword evidence="8" id="KW-1185">Reference proteome</keyword>
<keyword evidence="4" id="KW-0677">Repeat</keyword>
<feature type="domain" description="Importin N-terminal" evidence="6">
    <location>
        <begin position="35"/>
        <end position="99"/>
    </location>
</feature>
<dbReference type="InterPro" id="IPR001494">
    <property type="entry name" value="Importin-beta_N"/>
</dbReference>
<dbReference type="GO" id="GO:0031267">
    <property type="term" value="F:small GTPase binding"/>
    <property type="evidence" value="ECO:0007669"/>
    <property type="project" value="InterPro"/>
</dbReference>
<dbReference type="Gene3D" id="1.25.10.10">
    <property type="entry name" value="Leucine-rich Repeat Variant"/>
    <property type="match status" value="1"/>
</dbReference>
<dbReference type="InterPro" id="IPR011989">
    <property type="entry name" value="ARM-like"/>
</dbReference>
<dbReference type="InterPro" id="IPR040122">
    <property type="entry name" value="Importin_beta"/>
</dbReference>
<protein>
    <recommendedName>
        <fullName evidence="6">Importin N-terminal domain-containing protein</fullName>
    </recommendedName>
</protein>
<accession>A0AAD1Y165</accession>
<dbReference type="GO" id="GO:0006606">
    <property type="term" value="P:protein import into nucleus"/>
    <property type="evidence" value="ECO:0007669"/>
    <property type="project" value="InterPro"/>
</dbReference>
<organism evidence="7 8">
    <name type="scientific">Euplotes crassus</name>
    <dbReference type="NCBI Taxonomy" id="5936"/>
    <lineage>
        <taxon>Eukaryota</taxon>
        <taxon>Sar</taxon>
        <taxon>Alveolata</taxon>
        <taxon>Ciliophora</taxon>
        <taxon>Intramacronucleata</taxon>
        <taxon>Spirotrichea</taxon>
        <taxon>Hypotrichia</taxon>
        <taxon>Euplotida</taxon>
        <taxon>Euplotidae</taxon>
        <taxon>Moneuplotes</taxon>
    </lineage>
</organism>